<reference evidence="7 8" key="1">
    <citation type="submission" date="2018-09" db="EMBL/GenBank/DDBJ databases">
        <title>Genomic Encyclopedia of Archaeal and Bacterial Type Strains, Phase II (KMG-II): from individual species to whole genera.</title>
        <authorList>
            <person name="Goeker M."/>
        </authorList>
    </citation>
    <scope>NUCLEOTIDE SEQUENCE [LARGE SCALE GENOMIC DNA]</scope>
    <source>
        <strain evidence="7 8">DSM 17008</strain>
    </source>
</reference>
<dbReference type="Pfam" id="PF02776">
    <property type="entry name" value="TPP_enzyme_N"/>
    <property type="match status" value="1"/>
</dbReference>
<dbReference type="InterPro" id="IPR011766">
    <property type="entry name" value="TPP_enzyme_TPP-bd"/>
</dbReference>
<dbReference type="PANTHER" id="PTHR42981:SF2">
    <property type="entry name" value="PYRUVATE DEHYDROGENASE [UBIQUINONE]"/>
    <property type="match status" value="1"/>
</dbReference>
<dbReference type="Gene3D" id="3.40.50.970">
    <property type="match status" value="2"/>
</dbReference>
<dbReference type="InterPro" id="IPR012000">
    <property type="entry name" value="Thiamin_PyroP_enz_cen_dom"/>
</dbReference>
<organism evidence="7 8">
    <name type="scientific">Sinobaca qinghaiensis</name>
    <dbReference type="NCBI Taxonomy" id="342944"/>
    <lineage>
        <taxon>Bacteria</taxon>
        <taxon>Bacillati</taxon>
        <taxon>Bacillota</taxon>
        <taxon>Bacilli</taxon>
        <taxon>Bacillales</taxon>
        <taxon>Sporolactobacillaceae</taxon>
        <taxon>Sinobaca</taxon>
    </lineage>
</organism>
<dbReference type="OrthoDB" id="4494979at2"/>
<feature type="domain" description="Thiamine pyrophosphate enzyme N-terminal TPP-binding" evidence="6">
    <location>
        <begin position="5"/>
        <end position="119"/>
    </location>
</feature>
<dbReference type="PROSITE" id="PS00187">
    <property type="entry name" value="TPP_ENZYMES"/>
    <property type="match status" value="1"/>
</dbReference>
<dbReference type="GO" id="GO:0030976">
    <property type="term" value="F:thiamine pyrophosphate binding"/>
    <property type="evidence" value="ECO:0007669"/>
    <property type="project" value="InterPro"/>
</dbReference>
<feature type="domain" description="Thiamine pyrophosphate enzyme central" evidence="4">
    <location>
        <begin position="192"/>
        <end position="317"/>
    </location>
</feature>
<evidence type="ECO:0000313" key="8">
    <source>
        <dbReference type="Proteomes" id="UP000285120"/>
    </source>
</evidence>
<dbReference type="GO" id="GO:0003824">
    <property type="term" value="F:catalytic activity"/>
    <property type="evidence" value="ECO:0007669"/>
    <property type="project" value="InterPro"/>
</dbReference>
<dbReference type="SUPFAM" id="SSF52518">
    <property type="entry name" value="Thiamin diphosphate-binding fold (THDP-binding)"/>
    <property type="match status" value="2"/>
</dbReference>
<dbReference type="RefSeq" id="WP_120192846.1">
    <property type="nucleotide sequence ID" value="NZ_RAPK01000008.1"/>
</dbReference>
<protein>
    <submittedName>
        <fullName evidence="7">Pyruvate oxidase</fullName>
    </submittedName>
</protein>
<keyword evidence="2 3" id="KW-0786">Thiamine pyrophosphate</keyword>
<dbReference type="InterPro" id="IPR047211">
    <property type="entry name" value="POXB-like"/>
</dbReference>
<dbReference type="EMBL" id="RAPK01000008">
    <property type="protein sequence ID" value="RKD73353.1"/>
    <property type="molecule type" value="Genomic_DNA"/>
</dbReference>
<keyword evidence="7" id="KW-0670">Pyruvate</keyword>
<dbReference type="InterPro" id="IPR047212">
    <property type="entry name" value="TPP_POXB-like"/>
</dbReference>
<dbReference type="Gene3D" id="3.40.50.1220">
    <property type="entry name" value="TPP-binding domain"/>
    <property type="match status" value="1"/>
</dbReference>
<dbReference type="Pfam" id="PF00205">
    <property type="entry name" value="TPP_enzyme_M"/>
    <property type="match status" value="1"/>
</dbReference>
<accession>A0A419V4D5</accession>
<evidence type="ECO:0000256" key="3">
    <source>
        <dbReference type="RuleBase" id="RU362132"/>
    </source>
</evidence>
<gene>
    <name evidence="7" type="ORF">ATL39_1646</name>
</gene>
<dbReference type="PANTHER" id="PTHR42981">
    <property type="entry name" value="PYRUVATE DEHYDROGENASE [UBIQUINONE]"/>
    <property type="match status" value="1"/>
</dbReference>
<dbReference type="InterPro" id="IPR000399">
    <property type="entry name" value="TPP-bd_CS"/>
</dbReference>
<evidence type="ECO:0000259" key="5">
    <source>
        <dbReference type="Pfam" id="PF02775"/>
    </source>
</evidence>
<dbReference type="Proteomes" id="UP000285120">
    <property type="component" value="Unassembled WGS sequence"/>
</dbReference>
<evidence type="ECO:0000259" key="6">
    <source>
        <dbReference type="Pfam" id="PF02776"/>
    </source>
</evidence>
<dbReference type="SUPFAM" id="SSF52467">
    <property type="entry name" value="DHS-like NAD/FAD-binding domain"/>
    <property type="match status" value="1"/>
</dbReference>
<dbReference type="Pfam" id="PF02775">
    <property type="entry name" value="TPP_enzyme_C"/>
    <property type="match status" value="1"/>
</dbReference>
<dbReference type="CDD" id="cd02014">
    <property type="entry name" value="TPP_POX"/>
    <property type="match status" value="1"/>
</dbReference>
<sequence>MLEQTAGEHVIDLLKAWKVDRIFGMPGDSINEFMEELRKQQEIRFIQIRHEETGALAASSHAKLTHQIGVCLSIAGPGAVHLQNGLYDAKKDKAPVLAIVGQISSTLVGTDNFQELKLEAMFEDAAVYNRRVQTAEQLPDLLNQAIRTAYAEKGPAVLIVPDDLFAQKVKSKEALTSSIYSSPIIRPEEKDLKEAVTYMHESKKPAILVGKGAEGAAEEVLAFAEKIKAPIIVSLPAKGMIPDDHPQNMGQLGQLGTKPSYDAIQEADLLLLLGTAFPYREFLPEDTPAVQIDIDPSVIGKYYPSRVGLVGDLRSILPWFTNGLEEKNDDFLQTYIKKRENWNEELQQDIDKETELLQPQQAIAEIQNILEDDAVISLDVGSVTVWTARYLRLKKQKMILSSWLATMGCSLPGAIAAKLAFPDRQVIGIVGDGGFSMGMQDFATAVKYKLPIIMVVFNNEKISMIEFEQQAMGNQPEATDISDIDYAGFARACGGIGYTADSREELRHALKLAASSEVPVVIDAHVENLPPLPGKVSYQQGIHYGQYMIKSMFSKGSTTIPPIKKGLKRL</sequence>
<name>A0A419V4D5_9BACL</name>
<evidence type="ECO:0000313" key="7">
    <source>
        <dbReference type="EMBL" id="RKD73353.1"/>
    </source>
</evidence>
<dbReference type="InterPro" id="IPR029035">
    <property type="entry name" value="DHS-like_NAD/FAD-binding_dom"/>
</dbReference>
<comment type="similarity">
    <text evidence="1 3">Belongs to the TPP enzyme family.</text>
</comment>
<keyword evidence="8" id="KW-1185">Reference proteome</keyword>
<dbReference type="InterPro" id="IPR029061">
    <property type="entry name" value="THDP-binding"/>
</dbReference>
<evidence type="ECO:0000256" key="1">
    <source>
        <dbReference type="ARBA" id="ARBA00007812"/>
    </source>
</evidence>
<dbReference type="AlphaFoldDB" id="A0A419V4D5"/>
<dbReference type="InterPro" id="IPR047210">
    <property type="entry name" value="TPP_PYR_POXB-like"/>
</dbReference>
<dbReference type="GO" id="GO:0000287">
    <property type="term" value="F:magnesium ion binding"/>
    <property type="evidence" value="ECO:0007669"/>
    <property type="project" value="InterPro"/>
</dbReference>
<feature type="domain" description="Thiamine pyrophosphate enzyme TPP-binding" evidence="5">
    <location>
        <begin position="379"/>
        <end position="523"/>
    </location>
</feature>
<dbReference type="NCBIfam" id="NF006377">
    <property type="entry name" value="PRK08611.1"/>
    <property type="match status" value="1"/>
</dbReference>
<evidence type="ECO:0000256" key="2">
    <source>
        <dbReference type="ARBA" id="ARBA00023052"/>
    </source>
</evidence>
<proteinExistence type="inferred from homology"/>
<comment type="caution">
    <text evidence="7">The sequence shown here is derived from an EMBL/GenBank/DDBJ whole genome shotgun (WGS) entry which is preliminary data.</text>
</comment>
<evidence type="ECO:0000259" key="4">
    <source>
        <dbReference type="Pfam" id="PF00205"/>
    </source>
</evidence>
<dbReference type="CDD" id="cd07039">
    <property type="entry name" value="TPP_PYR_POX"/>
    <property type="match status" value="1"/>
</dbReference>
<dbReference type="InterPro" id="IPR012001">
    <property type="entry name" value="Thiamin_PyroP_enz_TPP-bd_dom"/>
</dbReference>